<accession>A0AA39NM12</accession>
<dbReference type="PANTHER" id="PTHR35185:SF1">
    <property type="entry name" value="UPF0619 GPI-ANCHORED MEMBRANE PROTEIN C1322.10"/>
    <property type="match status" value="1"/>
</dbReference>
<dbReference type="AlphaFoldDB" id="A0AA39NM12"/>
<dbReference type="InterPro" id="IPR052479">
    <property type="entry name" value="GPI-anchor_Adhesion_Reg"/>
</dbReference>
<evidence type="ECO:0008006" key="6">
    <source>
        <dbReference type="Google" id="ProtNLM"/>
    </source>
</evidence>
<evidence type="ECO:0000256" key="1">
    <source>
        <dbReference type="ARBA" id="ARBA00022729"/>
    </source>
</evidence>
<evidence type="ECO:0000313" key="5">
    <source>
        <dbReference type="Proteomes" id="UP001175211"/>
    </source>
</evidence>
<dbReference type="EMBL" id="JAUEPS010000002">
    <property type="protein sequence ID" value="KAK0468130.1"/>
    <property type="molecule type" value="Genomic_DNA"/>
</dbReference>
<feature type="chain" id="PRO_5041384976" description="Ser-Thr-rich glycosyl-phosphatidyl-inositol-anchored membrane family-domain-containing protein" evidence="3">
    <location>
        <begin position="19"/>
        <end position="190"/>
    </location>
</feature>
<dbReference type="Proteomes" id="UP001175211">
    <property type="component" value="Unassembled WGS sequence"/>
</dbReference>
<protein>
    <recommendedName>
        <fullName evidence="6">Ser-Thr-rich glycosyl-phosphatidyl-inositol-anchored membrane family-domain-containing protein</fullName>
    </recommendedName>
</protein>
<keyword evidence="5" id="KW-1185">Reference proteome</keyword>
<gene>
    <name evidence="4" type="ORF">EV420DRAFT_1685622</name>
</gene>
<dbReference type="RefSeq" id="XP_060338405.1">
    <property type="nucleotide sequence ID" value="XM_060479275.1"/>
</dbReference>
<proteinExistence type="predicted"/>
<feature type="signal peptide" evidence="3">
    <location>
        <begin position="1"/>
        <end position="18"/>
    </location>
</feature>
<sequence>MHFFAVSLSLLFAASTLAYQINEPSGTEGWSNSGPNTISWERVDTDPMTNRDVLSQDEIILASLDGTLSTMQVNPPDGGWPIGRTFRINFVQDSQHQHTILAQSSEFNITSEKDTIMAVTTDTPTSTTGGHSYLRTSTSAASAANSGASAPGSSSTQTTPASATSNAALPVNFSKNGLIVLLALLGAILF</sequence>
<comment type="caution">
    <text evidence="4">The sequence shown here is derived from an EMBL/GenBank/DDBJ whole genome shotgun (WGS) entry which is preliminary data.</text>
</comment>
<keyword evidence="1 3" id="KW-0732">Signal</keyword>
<evidence type="ECO:0000256" key="3">
    <source>
        <dbReference type="SAM" id="SignalP"/>
    </source>
</evidence>
<dbReference type="GeneID" id="85362823"/>
<feature type="region of interest" description="Disordered" evidence="2">
    <location>
        <begin position="143"/>
        <end position="162"/>
    </location>
</feature>
<evidence type="ECO:0000256" key="2">
    <source>
        <dbReference type="SAM" id="MobiDB-lite"/>
    </source>
</evidence>
<organism evidence="4 5">
    <name type="scientific">Armillaria tabescens</name>
    <name type="common">Ringless honey mushroom</name>
    <name type="synonym">Agaricus tabescens</name>
    <dbReference type="NCBI Taxonomy" id="1929756"/>
    <lineage>
        <taxon>Eukaryota</taxon>
        <taxon>Fungi</taxon>
        <taxon>Dikarya</taxon>
        <taxon>Basidiomycota</taxon>
        <taxon>Agaricomycotina</taxon>
        <taxon>Agaricomycetes</taxon>
        <taxon>Agaricomycetidae</taxon>
        <taxon>Agaricales</taxon>
        <taxon>Marasmiineae</taxon>
        <taxon>Physalacriaceae</taxon>
        <taxon>Desarmillaria</taxon>
    </lineage>
</organism>
<name>A0AA39NM12_ARMTA</name>
<evidence type="ECO:0000313" key="4">
    <source>
        <dbReference type="EMBL" id="KAK0468130.1"/>
    </source>
</evidence>
<dbReference type="PANTHER" id="PTHR35185">
    <property type="entry name" value="SERINE/THREONINE-RICH PROTEIN ADG2-RELATED"/>
    <property type="match status" value="1"/>
</dbReference>
<reference evidence="4" key="1">
    <citation type="submission" date="2023-06" db="EMBL/GenBank/DDBJ databases">
        <authorList>
            <consortium name="Lawrence Berkeley National Laboratory"/>
            <person name="Ahrendt S."/>
            <person name="Sahu N."/>
            <person name="Indic B."/>
            <person name="Wong-Bajracharya J."/>
            <person name="Merenyi Z."/>
            <person name="Ke H.-M."/>
            <person name="Monk M."/>
            <person name="Kocsube S."/>
            <person name="Drula E."/>
            <person name="Lipzen A."/>
            <person name="Balint B."/>
            <person name="Henrissat B."/>
            <person name="Andreopoulos B."/>
            <person name="Martin F.M."/>
            <person name="Harder C.B."/>
            <person name="Rigling D."/>
            <person name="Ford K.L."/>
            <person name="Foster G.D."/>
            <person name="Pangilinan J."/>
            <person name="Papanicolaou A."/>
            <person name="Barry K."/>
            <person name="LaButti K."/>
            <person name="Viragh M."/>
            <person name="Koriabine M."/>
            <person name="Yan M."/>
            <person name="Riley R."/>
            <person name="Champramary S."/>
            <person name="Plett K.L."/>
            <person name="Tsai I.J."/>
            <person name="Slot J."/>
            <person name="Sipos G."/>
            <person name="Plett J."/>
            <person name="Nagy L.G."/>
            <person name="Grigoriev I.V."/>
        </authorList>
    </citation>
    <scope>NUCLEOTIDE SEQUENCE</scope>
    <source>
        <strain evidence="4">CCBAS 213</strain>
    </source>
</reference>